<dbReference type="EMBL" id="CP092864">
    <property type="protein sequence ID" value="UYV63218.1"/>
    <property type="molecule type" value="Genomic_DNA"/>
</dbReference>
<evidence type="ECO:0000313" key="3">
    <source>
        <dbReference type="Proteomes" id="UP001235939"/>
    </source>
</evidence>
<keyword evidence="1" id="KW-0812">Transmembrane</keyword>
<evidence type="ECO:0000256" key="1">
    <source>
        <dbReference type="SAM" id="Phobius"/>
    </source>
</evidence>
<feature type="transmembrane region" description="Helical" evidence="1">
    <location>
        <begin position="53"/>
        <end position="72"/>
    </location>
</feature>
<keyword evidence="3" id="KW-1185">Reference proteome</keyword>
<dbReference type="Proteomes" id="UP001235939">
    <property type="component" value="Chromosome 02"/>
</dbReference>
<name>A0ABY6K405_9ARAC</name>
<sequence>METEWFNSPGVPPILVVFGKLGWLIDRVVKTQPGKNSLVWTSVGVLRRPLMKLVAPLELYMVGLTTVFAGIIDGMKMLWGQMGIFGSLEVV</sequence>
<proteinExistence type="predicted"/>
<evidence type="ECO:0000313" key="2">
    <source>
        <dbReference type="EMBL" id="UYV63218.1"/>
    </source>
</evidence>
<organism evidence="2 3">
    <name type="scientific">Cordylochernes scorpioides</name>
    <dbReference type="NCBI Taxonomy" id="51811"/>
    <lineage>
        <taxon>Eukaryota</taxon>
        <taxon>Metazoa</taxon>
        <taxon>Ecdysozoa</taxon>
        <taxon>Arthropoda</taxon>
        <taxon>Chelicerata</taxon>
        <taxon>Arachnida</taxon>
        <taxon>Pseudoscorpiones</taxon>
        <taxon>Cheliferoidea</taxon>
        <taxon>Chernetidae</taxon>
        <taxon>Cordylochernes</taxon>
    </lineage>
</organism>
<keyword evidence="1" id="KW-1133">Transmembrane helix</keyword>
<gene>
    <name evidence="2" type="ORF">LAZ67_2003466</name>
</gene>
<accession>A0ABY6K405</accession>
<keyword evidence="1" id="KW-0472">Membrane</keyword>
<protein>
    <submittedName>
        <fullName evidence="2">Uncharacterized protein</fullName>
    </submittedName>
</protein>
<reference evidence="2 3" key="1">
    <citation type="submission" date="2022-01" db="EMBL/GenBank/DDBJ databases">
        <title>A chromosomal length assembly of Cordylochernes scorpioides.</title>
        <authorList>
            <person name="Zeh D."/>
            <person name="Zeh J."/>
        </authorList>
    </citation>
    <scope>NUCLEOTIDE SEQUENCE [LARGE SCALE GENOMIC DNA]</scope>
    <source>
        <strain evidence="2">IN4F17</strain>
        <tissue evidence="2">Whole Body</tissue>
    </source>
</reference>